<dbReference type="InterPro" id="IPR001867">
    <property type="entry name" value="OmpR/PhoB-type_DNA-bd"/>
</dbReference>
<sequence length="228" mass="25127">MKILVAEDDVRLADLLGLSLAEAGWEVETHHDGRAAYDAALVGGDLDVLLLDRMLPGLDGATISRRLRQHGVRTPIMMLTARTSLEDRVGGLDAGADDYLAKPFELDELLARLRALHRRSGREDADELLRAGDLVVDPRARRATRAGEELNLSAREFAILQLLLERAGELVTRDDVLEAVWDSETDLRSNVIDVHVSSLRAKIDRPFGTSTITTLRGSGYRVEADPRS</sequence>
<dbReference type="PROSITE" id="PS51755">
    <property type="entry name" value="OMPR_PHOB"/>
    <property type="match status" value="1"/>
</dbReference>
<dbReference type="SUPFAM" id="SSF46894">
    <property type="entry name" value="C-terminal effector domain of the bipartite response regulators"/>
    <property type="match status" value="1"/>
</dbReference>
<keyword evidence="6" id="KW-0804">Transcription</keyword>
<dbReference type="Gene3D" id="3.40.50.2300">
    <property type="match status" value="1"/>
</dbReference>
<evidence type="ECO:0000313" key="12">
    <source>
        <dbReference type="Proteomes" id="UP001500767"/>
    </source>
</evidence>
<dbReference type="PANTHER" id="PTHR48111:SF22">
    <property type="entry name" value="REGULATOR OF RPOS"/>
    <property type="match status" value="1"/>
</dbReference>
<dbReference type="InterPro" id="IPR016032">
    <property type="entry name" value="Sig_transdc_resp-reg_C-effctor"/>
</dbReference>
<keyword evidence="2 7" id="KW-0597">Phosphoprotein</keyword>
<evidence type="ECO:0000256" key="4">
    <source>
        <dbReference type="ARBA" id="ARBA00023015"/>
    </source>
</evidence>
<evidence type="ECO:0000259" key="10">
    <source>
        <dbReference type="PROSITE" id="PS51755"/>
    </source>
</evidence>
<evidence type="ECO:0000259" key="9">
    <source>
        <dbReference type="PROSITE" id="PS50110"/>
    </source>
</evidence>
<evidence type="ECO:0000256" key="5">
    <source>
        <dbReference type="ARBA" id="ARBA00023125"/>
    </source>
</evidence>
<accession>A0ABP6Y6D9</accession>
<dbReference type="Gene3D" id="1.10.10.10">
    <property type="entry name" value="Winged helix-like DNA-binding domain superfamily/Winged helix DNA-binding domain"/>
    <property type="match status" value="1"/>
</dbReference>
<feature type="domain" description="Response regulatory" evidence="9">
    <location>
        <begin position="2"/>
        <end position="117"/>
    </location>
</feature>
<comment type="subcellular location">
    <subcellularLocation>
        <location evidence="1">Cytoplasm</location>
    </subcellularLocation>
</comment>
<dbReference type="SMART" id="SM00448">
    <property type="entry name" value="REC"/>
    <property type="match status" value="1"/>
</dbReference>
<feature type="modified residue" description="4-aspartylphosphate" evidence="7">
    <location>
        <position position="52"/>
    </location>
</feature>
<keyword evidence="3" id="KW-0902">Two-component regulatory system</keyword>
<dbReference type="Proteomes" id="UP001500767">
    <property type="component" value="Unassembled WGS sequence"/>
</dbReference>
<dbReference type="InterPro" id="IPR011006">
    <property type="entry name" value="CheY-like_superfamily"/>
</dbReference>
<proteinExistence type="predicted"/>
<feature type="domain" description="OmpR/PhoB-type" evidence="10">
    <location>
        <begin position="126"/>
        <end position="224"/>
    </location>
</feature>
<dbReference type="InterPro" id="IPR036388">
    <property type="entry name" value="WH-like_DNA-bd_sf"/>
</dbReference>
<reference evidence="12" key="1">
    <citation type="journal article" date="2019" name="Int. J. Syst. Evol. Microbiol.">
        <title>The Global Catalogue of Microorganisms (GCM) 10K type strain sequencing project: providing services to taxonomists for standard genome sequencing and annotation.</title>
        <authorList>
            <consortium name="The Broad Institute Genomics Platform"/>
            <consortium name="The Broad Institute Genome Sequencing Center for Infectious Disease"/>
            <person name="Wu L."/>
            <person name="Ma J."/>
        </authorList>
    </citation>
    <scope>NUCLEOTIDE SEQUENCE [LARGE SCALE GENOMIC DNA]</scope>
    <source>
        <strain evidence="12">JCM 16540</strain>
    </source>
</reference>
<evidence type="ECO:0000313" key="11">
    <source>
        <dbReference type="EMBL" id="GAA3578124.1"/>
    </source>
</evidence>
<dbReference type="PANTHER" id="PTHR48111">
    <property type="entry name" value="REGULATOR OF RPOS"/>
    <property type="match status" value="1"/>
</dbReference>
<evidence type="ECO:0000256" key="2">
    <source>
        <dbReference type="ARBA" id="ARBA00022553"/>
    </source>
</evidence>
<protein>
    <submittedName>
        <fullName evidence="11">Two-component system response regulator TcrA</fullName>
    </submittedName>
</protein>
<comment type="caution">
    <text evidence="11">The sequence shown here is derived from an EMBL/GenBank/DDBJ whole genome shotgun (WGS) entry which is preliminary data.</text>
</comment>
<keyword evidence="5 8" id="KW-0238">DNA-binding</keyword>
<dbReference type="Pfam" id="PF00486">
    <property type="entry name" value="Trans_reg_C"/>
    <property type="match status" value="1"/>
</dbReference>
<keyword evidence="4" id="KW-0805">Transcription regulation</keyword>
<feature type="DNA-binding region" description="OmpR/PhoB-type" evidence="8">
    <location>
        <begin position="126"/>
        <end position="224"/>
    </location>
</feature>
<evidence type="ECO:0000256" key="3">
    <source>
        <dbReference type="ARBA" id="ARBA00023012"/>
    </source>
</evidence>
<dbReference type="RefSeq" id="WP_204912883.1">
    <property type="nucleotide sequence ID" value="NZ_BAAAYR010000006.1"/>
</dbReference>
<dbReference type="SUPFAM" id="SSF52172">
    <property type="entry name" value="CheY-like"/>
    <property type="match status" value="1"/>
</dbReference>
<dbReference type="EMBL" id="BAAAYR010000006">
    <property type="protein sequence ID" value="GAA3578124.1"/>
    <property type="molecule type" value="Genomic_DNA"/>
</dbReference>
<dbReference type="CDD" id="cd00383">
    <property type="entry name" value="trans_reg_C"/>
    <property type="match status" value="1"/>
</dbReference>
<dbReference type="Gene3D" id="6.10.250.690">
    <property type="match status" value="1"/>
</dbReference>
<dbReference type="InterPro" id="IPR001789">
    <property type="entry name" value="Sig_transdc_resp-reg_receiver"/>
</dbReference>
<dbReference type="InterPro" id="IPR039420">
    <property type="entry name" value="WalR-like"/>
</dbReference>
<evidence type="ECO:0000256" key="1">
    <source>
        <dbReference type="ARBA" id="ARBA00004496"/>
    </source>
</evidence>
<evidence type="ECO:0000256" key="8">
    <source>
        <dbReference type="PROSITE-ProRule" id="PRU01091"/>
    </source>
</evidence>
<name>A0ABP6Y6D9_9ACTN</name>
<keyword evidence="12" id="KW-1185">Reference proteome</keyword>
<organism evidence="11 12">
    <name type="scientific">Microlunatus spumicola</name>
    <dbReference type="NCBI Taxonomy" id="81499"/>
    <lineage>
        <taxon>Bacteria</taxon>
        <taxon>Bacillati</taxon>
        <taxon>Actinomycetota</taxon>
        <taxon>Actinomycetes</taxon>
        <taxon>Propionibacteriales</taxon>
        <taxon>Propionibacteriaceae</taxon>
        <taxon>Microlunatus</taxon>
    </lineage>
</organism>
<evidence type="ECO:0000256" key="6">
    <source>
        <dbReference type="ARBA" id="ARBA00023163"/>
    </source>
</evidence>
<gene>
    <name evidence="11" type="primary">tcrA</name>
    <name evidence="11" type="ORF">GCM10022197_39360</name>
</gene>
<dbReference type="PROSITE" id="PS50110">
    <property type="entry name" value="RESPONSE_REGULATORY"/>
    <property type="match status" value="1"/>
</dbReference>
<dbReference type="SMART" id="SM00862">
    <property type="entry name" value="Trans_reg_C"/>
    <property type="match status" value="1"/>
</dbReference>
<evidence type="ECO:0000256" key="7">
    <source>
        <dbReference type="PROSITE-ProRule" id="PRU00169"/>
    </source>
</evidence>
<dbReference type="Pfam" id="PF00072">
    <property type="entry name" value="Response_reg"/>
    <property type="match status" value="1"/>
</dbReference>